<dbReference type="Proteomes" id="UP000242662">
    <property type="component" value="Unassembled WGS sequence"/>
</dbReference>
<evidence type="ECO:0000256" key="6">
    <source>
        <dbReference type="ARBA" id="ARBA00023287"/>
    </source>
</evidence>
<dbReference type="SMART" id="SM00644">
    <property type="entry name" value="Ami_2"/>
    <property type="match status" value="1"/>
</dbReference>
<reference evidence="12" key="1">
    <citation type="submission" date="2016-09" db="EMBL/GenBank/DDBJ databases">
        <authorList>
            <person name="Varghese N."/>
            <person name="Submissions S."/>
        </authorList>
    </citation>
    <scope>NUCLEOTIDE SEQUENCE [LARGE SCALE GENOMIC DNA]</scope>
    <source>
        <strain evidence="12">25nlg</strain>
    </source>
</reference>
<dbReference type="InterPro" id="IPR036366">
    <property type="entry name" value="PGBDSf"/>
</dbReference>
<name>A0A1G6IJ90_9BACI</name>
<dbReference type="Gene3D" id="3.40.80.10">
    <property type="entry name" value="Peptidoglycan recognition protein-like"/>
    <property type="match status" value="1"/>
</dbReference>
<dbReference type="SUPFAM" id="SSF47090">
    <property type="entry name" value="PGBD-like"/>
    <property type="match status" value="1"/>
</dbReference>
<keyword evidence="6" id="KW-0178">Competence</keyword>
<evidence type="ECO:0000256" key="3">
    <source>
        <dbReference type="ARBA" id="ARBA00011901"/>
    </source>
</evidence>
<keyword evidence="5" id="KW-0749">Sporulation</keyword>
<dbReference type="InterPro" id="IPR002477">
    <property type="entry name" value="Peptidoglycan-bd-like"/>
</dbReference>
<dbReference type="EMBL" id="FMYM01000005">
    <property type="protein sequence ID" value="SDC06521.1"/>
    <property type="molecule type" value="Genomic_DNA"/>
</dbReference>
<dbReference type="Pfam" id="PF19087">
    <property type="entry name" value="DUF5776"/>
    <property type="match status" value="1"/>
</dbReference>
<dbReference type="Gene3D" id="1.10.101.10">
    <property type="entry name" value="PGBD-like superfamily/PGBD"/>
    <property type="match status" value="1"/>
</dbReference>
<protein>
    <recommendedName>
        <fullName evidence="3">N-acetylmuramoyl-L-alanine amidase</fullName>
        <ecNumber evidence="3">3.5.1.28</ecNumber>
    </recommendedName>
    <alternativeName>
        <fullName evidence="9">Autolysin</fullName>
    </alternativeName>
    <alternativeName>
        <fullName evidence="8">Cell wall hydrolase</fullName>
    </alternativeName>
</protein>
<organism evidence="11 12">
    <name type="scientific">Shouchella lonarensis</name>
    <dbReference type="NCBI Taxonomy" id="1464122"/>
    <lineage>
        <taxon>Bacteria</taxon>
        <taxon>Bacillati</taxon>
        <taxon>Bacillota</taxon>
        <taxon>Bacilli</taxon>
        <taxon>Bacillales</taxon>
        <taxon>Bacillaceae</taxon>
        <taxon>Shouchella</taxon>
    </lineage>
</organism>
<feature type="domain" description="N-acetylmuramoyl-L-alanine amidase" evidence="10">
    <location>
        <begin position="11"/>
        <end position="151"/>
    </location>
</feature>
<proteinExistence type="inferred from homology"/>
<dbReference type="GO" id="GO:0008745">
    <property type="term" value="F:N-acetylmuramoyl-L-alanine amidase activity"/>
    <property type="evidence" value="ECO:0007669"/>
    <property type="project" value="UniProtKB-EC"/>
</dbReference>
<dbReference type="InterPro" id="IPR051206">
    <property type="entry name" value="NAMLAA_amidase_2"/>
</dbReference>
<dbReference type="RefSeq" id="WP_281241404.1">
    <property type="nucleotide sequence ID" value="NZ_FMYM01000005.1"/>
</dbReference>
<dbReference type="GO" id="GO:0009253">
    <property type="term" value="P:peptidoglycan catabolic process"/>
    <property type="evidence" value="ECO:0007669"/>
    <property type="project" value="InterPro"/>
</dbReference>
<dbReference type="InterPro" id="IPR036505">
    <property type="entry name" value="Amidase/PGRP_sf"/>
</dbReference>
<accession>A0A1G6IJ90</accession>
<evidence type="ECO:0000313" key="12">
    <source>
        <dbReference type="Proteomes" id="UP000242662"/>
    </source>
</evidence>
<dbReference type="GO" id="GO:0030435">
    <property type="term" value="P:sporulation resulting in formation of a cellular spore"/>
    <property type="evidence" value="ECO:0007669"/>
    <property type="project" value="UniProtKB-KW"/>
</dbReference>
<comment type="similarity">
    <text evidence="2">Belongs to the N-acetylmuramoyl-L-alanine amidase 2 family.</text>
</comment>
<dbReference type="InterPro" id="IPR036365">
    <property type="entry name" value="PGBD-like_sf"/>
</dbReference>
<evidence type="ECO:0000256" key="5">
    <source>
        <dbReference type="ARBA" id="ARBA00022969"/>
    </source>
</evidence>
<evidence type="ECO:0000256" key="9">
    <source>
        <dbReference type="ARBA" id="ARBA00032390"/>
    </source>
</evidence>
<dbReference type="Pfam" id="PF01510">
    <property type="entry name" value="Amidase_2"/>
    <property type="match status" value="1"/>
</dbReference>
<evidence type="ECO:0000256" key="8">
    <source>
        <dbReference type="ARBA" id="ARBA00030881"/>
    </source>
</evidence>
<evidence type="ECO:0000259" key="10">
    <source>
        <dbReference type="SMART" id="SM00644"/>
    </source>
</evidence>
<dbReference type="SUPFAM" id="SSF55846">
    <property type="entry name" value="N-acetylmuramoyl-L-alanine amidase-like"/>
    <property type="match status" value="1"/>
</dbReference>
<dbReference type="GO" id="GO:0030420">
    <property type="term" value="P:establishment of competence for transformation"/>
    <property type="evidence" value="ECO:0007669"/>
    <property type="project" value="UniProtKB-KW"/>
</dbReference>
<dbReference type="AlphaFoldDB" id="A0A1G6IJ90"/>
<comment type="catalytic activity">
    <reaction evidence="1">
        <text>Hydrolyzes the link between N-acetylmuramoyl residues and L-amino acid residues in certain cell-wall glycopeptides.</text>
        <dbReference type="EC" id="3.5.1.28"/>
    </reaction>
</comment>
<keyword evidence="7" id="KW-0961">Cell wall biogenesis/degradation</keyword>
<dbReference type="Pfam" id="PF01471">
    <property type="entry name" value="PG_binding_1"/>
    <property type="match status" value="1"/>
</dbReference>
<dbReference type="CDD" id="cd06583">
    <property type="entry name" value="PGRP"/>
    <property type="match status" value="1"/>
</dbReference>
<dbReference type="STRING" id="1464122.SAMN05421737_10582"/>
<gene>
    <name evidence="11" type="ORF">SAMN05421737_10582</name>
</gene>
<dbReference type="PANTHER" id="PTHR30417">
    <property type="entry name" value="N-ACETYLMURAMOYL-L-ALANINE AMIDASE AMID"/>
    <property type="match status" value="1"/>
</dbReference>
<dbReference type="GO" id="GO:0009254">
    <property type="term" value="P:peptidoglycan turnover"/>
    <property type="evidence" value="ECO:0007669"/>
    <property type="project" value="TreeGrafter"/>
</dbReference>
<dbReference type="InterPro" id="IPR002502">
    <property type="entry name" value="Amidase_domain"/>
</dbReference>
<evidence type="ECO:0000256" key="4">
    <source>
        <dbReference type="ARBA" id="ARBA00022801"/>
    </source>
</evidence>
<dbReference type="PANTHER" id="PTHR30417:SF11">
    <property type="entry name" value="N-ACETYLMURAMOYL-L-ALANINE AMIDASE XLYA"/>
    <property type="match status" value="1"/>
</dbReference>
<keyword evidence="4" id="KW-0378">Hydrolase</keyword>
<evidence type="ECO:0000256" key="1">
    <source>
        <dbReference type="ARBA" id="ARBA00001561"/>
    </source>
</evidence>
<evidence type="ECO:0000256" key="2">
    <source>
        <dbReference type="ARBA" id="ARBA00007553"/>
    </source>
</evidence>
<dbReference type="GO" id="GO:0071555">
    <property type="term" value="P:cell wall organization"/>
    <property type="evidence" value="ECO:0007669"/>
    <property type="project" value="UniProtKB-KW"/>
</dbReference>
<sequence length="342" mass="37905">MQIKKDFIKVGARIRPQTKIKATHITVHETANTGKGANAATHARYLHNGAGGRSVSWHFTIDDTEIIQHLPVDEMGWHAGGEGNQKSIGVELCVNQDGNFNKTKENAAWLVRYLMKELGITIDCVVTHKHWTGKNCPTRLLKEWSAFKQLIAGEEPSKPSPQQPPNNSDSIGTVTVKAATLWVYDRPAWDARHKTVKAGEVFTVTRKLDVGGYDMYQLKSGLYITASTKYVDFKPNGSGKPIATARKSTVRQASATAQKQTSLTTQTLRARRPYPRGEHVRRVQQALAKLHYYPDKGAKNNGVDSVYGAMTADAVRRFQSMHGLVQDGVYGLKTRAKILSLL</sequence>
<evidence type="ECO:0000256" key="7">
    <source>
        <dbReference type="ARBA" id="ARBA00023316"/>
    </source>
</evidence>
<evidence type="ECO:0000313" key="11">
    <source>
        <dbReference type="EMBL" id="SDC06521.1"/>
    </source>
</evidence>
<dbReference type="InterPro" id="IPR044081">
    <property type="entry name" value="DUF5776"/>
</dbReference>
<dbReference type="EC" id="3.5.1.28" evidence="3"/>
<keyword evidence="12" id="KW-1185">Reference proteome</keyword>